<dbReference type="Pfam" id="PF04667">
    <property type="entry name" value="Endosulfine"/>
    <property type="match status" value="1"/>
</dbReference>
<dbReference type="AlphaFoldDB" id="A0A8X8YRM7"/>
<name>A0A8X8YRM7_SALSN</name>
<protein>
    <submittedName>
        <fullName evidence="4">Uncharacterized protein</fullName>
    </submittedName>
</protein>
<dbReference type="EMBL" id="PNBA02000001">
    <property type="protein sequence ID" value="KAG6437730.1"/>
    <property type="molecule type" value="Genomic_DNA"/>
</dbReference>
<evidence type="ECO:0000313" key="5">
    <source>
        <dbReference type="Proteomes" id="UP000298416"/>
    </source>
</evidence>
<feature type="compositionally biased region" description="Basic and acidic residues" evidence="3">
    <location>
        <begin position="1"/>
        <end position="20"/>
    </location>
</feature>
<gene>
    <name evidence="4" type="ORF">SASPL_102656</name>
</gene>
<keyword evidence="5" id="KW-1185">Reference proteome</keyword>
<evidence type="ECO:0000256" key="3">
    <source>
        <dbReference type="SAM" id="MobiDB-lite"/>
    </source>
</evidence>
<proteinExistence type="inferred from homology"/>
<organism evidence="4">
    <name type="scientific">Salvia splendens</name>
    <name type="common">Scarlet sage</name>
    <dbReference type="NCBI Taxonomy" id="180675"/>
    <lineage>
        <taxon>Eukaryota</taxon>
        <taxon>Viridiplantae</taxon>
        <taxon>Streptophyta</taxon>
        <taxon>Embryophyta</taxon>
        <taxon>Tracheophyta</taxon>
        <taxon>Spermatophyta</taxon>
        <taxon>Magnoliopsida</taxon>
        <taxon>eudicotyledons</taxon>
        <taxon>Gunneridae</taxon>
        <taxon>Pentapetalae</taxon>
        <taxon>asterids</taxon>
        <taxon>lamiids</taxon>
        <taxon>Lamiales</taxon>
        <taxon>Lamiaceae</taxon>
        <taxon>Nepetoideae</taxon>
        <taxon>Mentheae</taxon>
        <taxon>Salviinae</taxon>
        <taxon>Salvia</taxon>
        <taxon>Salvia subgen. Calosphace</taxon>
        <taxon>core Calosphace</taxon>
    </lineage>
</organism>
<evidence type="ECO:0000256" key="2">
    <source>
        <dbReference type="RuleBase" id="RU363120"/>
    </source>
</evidence>
<accession>A0A8X8YRM7</accession>
<dbReference type="PANTHER" id="PTHR10358:SF45">
    <property type="entry name" value="OS01G0249300 PROTEIN"/>
    <property type="match status" value="1"/>
</dbReference>
<evidence type="ECO:0000256" key="1">
    <source>
        <dbReference type="ARBA" id="ARBA00010520"/>
    </source>
</evidence>
<dbReference type="Proteomes" id="UP000298416">
    <property type="component" value="Unassembled WGS sequence"/>
</dbReference>
<dbReference type="GO" id="GO:0005737">
    <property type="term" value="C:cytoplasm"/>
    <property type="evidence" value="ECO:0007669"/>
    <property type="project" value="TreeGrafter"/>
</dbReference>
<feature type="region of interest" description="Disordered" evidence="3">
    <location>
        <begin position="1"/>
        <end position="41"/>
    </location>
</feature>
<reference evidence="4" key="2">
    <citation type="submission" date="2020-08" db="EMBL/GenBank/DDBJ databases">
        <title>Plant Genome Project.</title>
        <authorList>
            <person name="Zhang R.-G."/>
        </authorList>
    </citation>
    <scope>NUCLEOTIDE SEQUENCE</scope>
    <source>
        <strain evidence="4">Huo1</strain>
        <tissue evidence="4">Leaf</tissue>
    </source>
</reference>
<comment type="caution">
    <text evidence="4">The sequence shown here is derived from an EMBL/GenBank/DDBJ whole genome shotgun (WGS) entry which is preliminary data.</text>
</comment>
<dbReference type="GO" id="GO:0004864">
    <property type="term" value="F:protein phosphatase inhibitor activity"/>
    <property type="evidence" value="ECO:0007669"/>
    <property type="project" value="TreeGrafter"/>
</dbReference>
<comment type="similarity">
    <text evidence="1 2">Belongs to the endosulfine family.</text>
</comment>
<reference evidence="4" key="1">
    <citation type="submission" date="2018-01" db="EMBL/GenBank/DDBJ databases">
        <authorList>
            <person name="Mao J.F."/>
        </authorList>
    </citation>
    <scope>NUCLEOTIDE SEQUENCE</scope>
    <source>
        <strain evidence="4">Huo1</strain>
        <tissue evidence="4">Leaf</tissue>
    </source>
</reference>
<dbReference type="InterPro" id="IPR006760">
    <property type="entry name" value="Endosulphine"/>
</dbReference>
<dbReference type="PANTHER" id="PTHR10358">
    <property type="entry name" value="ENDOSULFINE"/>
    <property type="match status" value="1"/>
</dbReference>
<evidence type="ECO:0000313" key="4">
    <source>
        <dbReference type="EMBL" id="KAG6437730.1"/>
    </source>
</evidence>
<sequence>MSGAEESKEQREVVMEDGEKAMPSPQQEVEESVKNKYGGLMPKKQPLISKDHERAYFDSADWALGKVDRSLKDHWRLSGPSYSQLNSKQATANLLVHRQKVKIEALPKKKMRLTMNKKLLSILGKLSDIVCIVDIEIWNNAAFDHDEISEDLAANKQPWGSLKPNFGNPNSSFDSVPDKENQGFASENQNQFHHVSPFPRLASKTPFKPLTTVESIQRLKLRANADKGFEKNPVLKIDEEIEEIELQITRLNSRLEALKA</sequence>